<organism evidence="1 2">
    <name type="scientific">Crocodylus porosus</name>
    <name type="common">Saltwater crocodile</name>
    <name type="synonym">Estuarine crocodile</name>
    <dbReference type="NCBI Taxonomy" id="8502"/>
    <lineage>
        <taxon>Eukaryota</taxon>
        <taxon>Metazoa</taxon>
        <taxon>Chordata</taxon>
        <taxon>Craniata</taxon>
        <taxon>Vertebrata</taxon>
        <taxon>Euteleostomi</taxon>
        <taxon>Archelosauria</taxon>
        <taxon>Archosauria</taxon>
        <taxon>Crocodylia</taxon>
        <taxon>Longirostres</taxon>
        <taxon>Crocodylidae</taxon>
        <taxon>Crocodylus</taxon>
    </lineage>
</organism>
<reference evidence="1" key="2">
    <citation type="submission" date="2025-09" db="UniProtKB">
        <authorList>
            <consortium name="Ensembl"/>
        </authorList>
    </citation>
    <scope>IDENTIFICATION</scope>
</reference>
<dbReference type="Ensembl" id="ENSCPRT00005028463.1">
    <property type="protein sequence ID" value="ENSCPRP00005024368.1"/>
    <property type="gene ID" value="ENSCPRG00005016950.1"/>
</dbReference>
<evidence type="ECO:0000313" key="1">
    <source>
        <dbReference type="Ensembl" id="ENSCPRP00005024368.1"/>
    </source>
</evidence>
<accession>A0A7M4FID2</accession>
<proteinExistence type="predicted"/>
<keyword evidence="2" id="KW-1185">Reference proteome</keyword>
<dbReference type="AlphaFoldDB" id="A0A7M4FID2"/>
<sequence length="141" mass="15231">MAVTHLELNLVRLLSRCKALAAERCHPGEWGLGLGPGAVHPAAPELMNEYFCKVNFLKGHLEAEKWSSSTEKALANQFLTPGQTTTAKEQTPATKTVHLSELLGTVCSGASSRESPTSPRCCPQHMLSSLEMTVSSGDHCW</sequence>
<name>A0A7M4FID2_CROPO</name>
<dbReference type="Proteomes" id="UP000594220">
    <property type="component" value="Unplaced"/>
</dbReference>
<protein>
    <submittedName>
        <fullName evidence="1">Uncharacterized protein</fullName>
    </submittedName>
</protein>
<evidence type="ECO:0000313" key="2">
    <source>
        <dbReference type="Proteomes" id="UP000594220"/>
    </source>
</evidence>
<reference evidence="1" key="1">
    <citation type="submission" date="2025-08" db="UniProtKB">
        <authorList>
            <consortium name="Ensembl"/>
        </authorList>
    </citation>
    <scope>IDENTIFICATION</scope>
</reference>